<reference evidence="2 3" key="1">
    <citation type="submission" date="2016-10" db="EMBL/GenBank/DDBJ databases">
        <title>The genome of Paramicrosporidium saccamoebae is the missing link in understanding Cryptomycota and Microsporidia evolution.</title>
        <authorList>
            <person name="Quandt C.A."/>
            <person name="Beaudet D."/>
            <person name="Corsaro D."/>
            <person name="Michel R."/>
            <person name="Corradi N."/>
            <person name="James T."/>
        </authorList>
    </citation>
    <scope>NUCLEOTIDE SEQUENCE [LARGE SCALE GENOMIC DNA]</scope>
    <source>
        <strain evidence="2 3">KSL3</strain>
    </source>
</reference>
<evidence type="ECO:0000313" key="3">
    <source>
        <dbReference type="Proteomes" id="UP000240830"/>
    </source>
</evidence>
<name>A0A2H9TMS9_9FUNG</name>
<dbReference type="GO" id="GO:0006508">
    <property type="term" value="P:proteolysis"/>
    <property type="evidence" value="ECO:0007669"/>
    <property type="project" value="UniProtKB-KW"/>
</dbReference>
<dbReference type="OrthoDB" id="427735at2759"/>
<evidence type="ECO:0000313" key="2">
    <source>
        <dbReference type="EMBL" id="PJF19081.1"/>
    </source>
</evidence>
<dbReference type="AlphaFoldDB" id="A0A2H9TMS9"/>
<feature type="transmembrane region" description="Helical" evidence="1">
    <location>
        <begin position="550"/>
        <end position="569"/>
    </location>
</feature>
<gene>
    <name evidence="2" type="ORF">PSACC_01107</name>
</gene>
<keyword evidence="1" id="KW-1133">Transmembrane helix</keyword>
<comment type="caution">
    <text evidence="2">The sequence shown here is derived from an EMBL/GenBank/DDBJ whole genome shotgun (WGS) entry which is preliminary data.</text>
</comment>
<sequence length="585" mass="65617">MGAFQHEEKLRSLLPKVEWTKSQGLSYESVSIDSYQGAMRVPSSYDRPKSRSFTLGVRRLTVPGHNPSAHYIMLSGGPGSYPDVEIEAAQRLLCLSDGHMAIYVVDHRGLGASGEIVGENVTDSAMEQPGVLNRILKNAPFDVRDLILENASLDVSMLGLAIQNDPLFNAGNRLVLWGFSYGSQWANHTIQLTPMLFDAAVLGGVPKIKGTPSPITSLGLAENCAQDDFCRSKMGGNVLDTLERAARSIVEPNFNSCTRLFHDQFPMIGHTGERVALLSGMLGALLLEESAEFQQWRDFRSSQLVLPFIKATYDCIDAQLYRDAVLRPMTPLITRLLDIQSGKALRRNQFVNTVVRLDMDHGDFEAGPPEFKTDYKNLHPFEYRSMYYLFRWAHLEPFLKGRKLSKERPLISPKTEVYVVASRMDTVTPYLNAWDYFEAIKVPKKHWMLFENRPHDGHECDCTYMAITMAASGNTAEFDWESCIRNDNAFWKVDWTFSNLPDEKRMWDAVADATNKQLVLKNVPIHQTKVFTGTIEAPLDPSDGISKSTMLLAAGFGIFALIAAVIIIWRIGKAKRSRAESPVQP</sequence>
<dbReference type="SUPFAM" id="SSF53474">
    <property type="entry name" value="alpha/beta-Hydrolases"/>
    <property type="match status" value="1"/>
</dbReference>
<dbReference type="Proteomes" id="UP000240830">
    <property type="component" value="Unassembled WGS sequence"/>
</dbReference>
<accession>A0A2H9TMS9</accession>
<keyword evidence="3" id="KW-1185">Reference proteome</keyword>
<keyword evidence="2" id="KW-0645">Protease</keyword>
<organism evidence="2 3">
    <name type="scientific">Paramicrosporidium saccamoebae</name>
    <dbReference type="NCBI Taxonomy" id="1246581"/>
    <lineage>
        <taxon>Eukaryota</taxon>
        <taxon>Fungi</taxon>
        <taxon>Fungi incertae sedis</taxon>
        <taxon>Cryptomycota</taxon>
        <taxon>Cryptomycota incertae sedis</taxon>
        <taxon>Paramicrosporidium</taxon>
    </lineage>
</organism>
<dbReference type="EMBL" id="MTSL01000081">
    <property type="protein sequence ID" value="PJF19081.1"/>
    <property type="molecule type" value="Genomic_DNA"/>
</dbReference>
<dbReference type="Gene3D" id="3.40.50.1820">
    <property type="entry name" value="alpha/beta hydrolase"/>
    <property type="match status" value="1"/>
</dbReference>
<keyword evidence="1" id="KW-0812">Transmembrane</keyword>
<dbReference type="InterPro" id="IPR029058">
    <property type="entry name" value="AB_hydrolase_fold"/>
</dbReference>
<dbReference type="GO" id="GO:0008233">
    <property type="term" value="F:peptidase activity"/>
    <property type="evidence" value="ECO:0007669"/>
    <property type="project" value="UniProtKB-KW"/>
</dbReference>
<keyword evidence="2" id="KW-0378">Hydrolase</keyword>
<keyword evidence="1" id="KW-0472">Membrane</keyword>
<proteinExistence type="predicted"/>
<evidence type="ECO:0000256" key="1">
    <source>
        <dbReference type="SAM" id="Phobius"/>
    </source>
</evidence>
<protein>
    <submittedName>
        <fullName evidence="2">Putative exported protease</fullName>
    </submittedName>
</protein>